<organism evidence="1 2">
    <name type="scientific">Spirosoma linguale (strain ATCC 33905 / DSM 74 / LMG 10896 / Claus 1)</name>
    <dbReference type="NCBI Taxonomy" id="504472"/>
    <lineage>
        <taxon>Bacteria</taxon>
        <taxon>Pseudomonadati</taxon>
        <taxon>Bacteroidota</taxon>
        <taxon>Cytophagia</taxon>
        <taxon>Cytophagales</taxon>
        <taxon>Cytophagaceae</taxon>
        <taxon>Spirosoma</taxon>
    </lineage>
</organism>
<dbReference type="EMBL" id="CP001769">
    <property type="protein sequence ID" value="ADB39108.1"/>
    <property type="molecule type" value="Genomic_DNA"/>
</dbReference>
<dbReference type="HOGENOM" id="CLU_1165243_0_0_10"/>
<evidence type="ECO:0000313" key="2">
    <source>
        <dbReference type="Proteomes" id="UP000002028"/>
    </source>
</evidence>
<keyword evidence="2" id="KW-1185">Reference proteome</keyword>
<reference evidence="1 2" key="1">
    <citation type="journal article" date="2010" name="Stand. Genomic Sci.">
        <title>Complete genome sequence of Spirosoma linguale type strain (1).</title>
        <authorList>
            <person name="Lail K."/>
            <person name="Sikorski J."/>
            <person name="Saunders E."/>
            <person name="Lapidus A."/>
            <person name="Glavina Del Rio T."/>
            <person name="Copeland A."/>
            <person name="Tice H."/>
            <person name="Cheng J.-F."/>
            <person name="Lucas S."/>
            <person name="Nolan M."/>
            <person name="Bruce D."/>
            <person name="Goodwin L."/>
            <person name="Pitluck S."/>
            <person name="Ivanova N."/>
            <person name="Mavromatis K."/>
            <person name="Ovchinnikova G."/>
            <person name="Pati A."/>
            <person name="Chen A."/>
            <person name="Palaniappan K."/>
            <person name="Land M."/>
            <person name="Hauser L."/>
            <person name="Chang Y.-J."/>
            <person name="Jeffries C.D."/>
            <person name="Chain P."/>
            <person name="Brettin T."/>
            <person name="Detter J.C."/>
            <person name="Schuetze A."/>
            <person name="Rohde M."/>
            <person name="Tindall B.J."/>
            <person name="Goeker M."/>
            <person name="Bristow J."/>
            <person name="Eisen J.A."/>
            <person name="Markowitz V."/>
            <person name="Hugenholtz P."/>
            <person name="Kyrpides N.C."/>
            <person name="Klenk H.-P."/>
            <person name="Chen F."/>
        </authorList>
    </citation>
    <scope>NUCLEOTIDE SEQUENCE [LARGE SCALE GENOMIC DNA]</scope>
    <source>
        <strain evidence="2">ATCC 33905 / DSM 74 / LMG 10896 / Claus 1</strain>
    </source>
</reference>
<sequence length="238" mass="28015">MADGLGENFVGSHFEKKWFSEYYIDSNNRAFLEHLAELDDSLDKIYKTLFQQLEDYKERTPVESHLDIFNATDVIVKRWLSHTRFICRKAIKEYKDELWVEVYNEAMKWCDWKIVQIDTRHGLNYISDTAQLRKIEVPVPLSTALPQVSDEPELTQRERVLIRCYKQQPAISRGQEGYQDYMTYARAGDRCSYPGDSDRKAKSLIRSIQKVLPYLTDAEKEQAVNEIDTIQAKFRNQL</sequence>
<protein>
    <submittedName>
        <fullName evidence="1">Uncharacterized protein</fullName>
    </submittedName>
</protein>
<evidence type="ECO:0000313" key="1">
    <source>
        <dbReference type="EMBL" id="ADB39108.1"/>
    </source>
</evidence>
<name>D2QLG1_SPILD</name>
<dbReference type="Proteomes" id="UP000002028">
    <property type="component" value="Chromosome"/>
</dbReference>
<dbReference type="AlphaFoldDB" id="D2QLG1"/>
<dbReference type="STRING" id="504472.Slin_3097"/>
<dbReference type="KEGG" id="sli:Slin_3097"/>
<accession>D2QLG1</accession>
<proteinExistence type="predicted"/>
<dbReference type="RefSeq" id="WP_012927633.1">
    <property type="nucleotide sequence ID" value="NC_013730.1"/>
</dbReference>
<gene>
    <name evidence="1" type="ordered locus">Slin_3097</name>
</gene>